<dbReference type="AlphaFoldDB" id="A0A6M0SQZ8"/>
<dbReference type="RefSeq" id="WP_222636375.1">
    <property type="nucleotide sequence ID" value="NZ_JACBBU010000002.1"/>
</dbReference>
<organism evidence="1 2">
    <name type="scientific">Clostridium botulinum</name>
    <dbReference type="NCBI Taxonomy" id="1491"/>
    <lineage>
        <taxon>Bacteria</taxon>
        <taxon>Bacillati</taxon>
        <taxon>Bacillota</taxon>
        <taxon>Clostridia</taxon>
        <taxon>Eubacteriales</taxon>
        <taxon>Clostridiaceae</taxon>
        <taxon>Clostridium</taxon>
    </lineage>
</organism>
<reference evidence="1 2" key="1">
    <citation type="submission" date="2019-02" db="EMBL/GenBank/DDBJ databases">
        <title>Genome sequencing of Clostridium botulinum clinical isolates.</title>
        <authorList>
            <person name="Brunt J."/>
            <person name="Van Vliet A.H.M."/>
            <person name="Stringer S.C."/>
            <person name="Grant K.A."/>
            <person name="Carter A.C."/>
            <person name="Peck M.W."/>
        </authorList>
    </citation>
    <scope>NUCLEOTIDE SEQUENCE [LARGE SCALE GENOMIC DNA]</scope>
    <source>
        <strain evidence="1 2">H113700579</strain>
    </source>
</reference>
<evidence type="ECO:0008006" key="3">
    <source>
        <dbReference type="Google" id="ProtNLM"/>
    </source>
</evidence>
<comment type="caution">
    <text evidence="1">The sequence shown here is derived from an EMBL/GenBank/DDBJ whole genome shotgun (WGS) entry which is preliminary data.</text>
</comment>
<sequence length="403" mass="47358">MEIQNIEQLRKLITVSIKDCKNALKEADNDVKKAFDLLKQYKMKSIVQKTGVSIDEAFQVYKQCNEDIEKTIERILYIDKAQLVKETEYLPDMYKRSKDGVRIINRIFSYFTKEIGTKEYDTFMALLPGLKDNWELFDYYGQEFTKILLELLIKNNNMINSDEYKKKLDKADEFDRQAIIQRNNMDRSLLIETIVNSIDEPDALNKKYWIGNYNLNKLFDDYVVLCNDNMYENAVHCLNNFILLGISPTIVFTKLAENLENKEQTVAILSRINIHEWGEISNRFSELFMEVKKASRMLNRSNVICQFILVVHPLCGYNINKSTLQFSYFSYAGACNYWAWNSSRSANKLVEDQILSVREAKIFENLGNLLLHEEDLNSIKIRELYDEFFQGKDPFNVIYTLLE</sequence>
<dbReference type="EMBL" id="SGKU01000047">
    <property type="protein sequence ID" value="NFA43722.1"/>
    <property type="molecule type" value="Genomic_DNA"/>
</dbReference>
<evidence type="ECO:0000313" key="1">
    <source>
        <dbReference type="EMBL" id="NFA43722.1"/>
    </source>
</evidence>
<dbReference type="SUPFAM" id="SSF46934">
    <property type="entry name" value="UBA-like"/>
    <property type="match status" value="1"/>
</dbReference>
<proteinExistence type="predicted"/>
<dbReference type="Proteomes" id="UP000472355">
    <property type="component" value="Unassembled WGS sequence"/>
</dbReference>
<dbReference type="Gene3D" id="1.10.8.10">
    <property type="entry name" value="DNA helicase RuvA subunit, C-terminal domain"/>
    <property type="match status" value="1"/>
</dbReference>
<evidence type="ECO:0000313" key="2">
    <source>
        <dbReference type="Proteomes" id="UP000472355"/>
    </source>
</evidence>
<dbReference type="InterPro" id="IPR009060">
    <property type="entry name" value="UBA-like_sf"/>
</dbReference>
<gene>
    <name evidence="1" type="ORF">EXM65_14420</name>
</gene>
<protein>
    <recommendedName>
        <fullName evidence="3">Elongation factor Ts</fullName>
    </recommendedName>
</protein>
<accession>A0A6M0SQZ8</accession>
<name>A0A6M0SQZ8_CLOBO</name>